<keyword evidence="6 7" id="KW-0670">Pyruvate</keyword>
<evidence type="ECO:0000259" key="9">
    <source>
        <dbReference type="Pfam" id="PF00676"/>
    </source>
</evidence>
<dbReference type="InterPro" id="IPR029061">
    <property type="entry name" value="THDP-binding"/>
</dbReference>
<dbReference type="EC" id="1.2.4.1" evidence="2 7"/>
<evidence type="ECO:0000313" key="10">
    <source>
        <dbReference type="EMBL" id="GFP21405.1"/>
    </source>
</evidence>
<evidence type="ECO:0000256" key="6">
    <source>
        <dbReference type="ARBA" id="ARBA00023317"/>
    </source>
</evidence>
<dbReference type="Pfam" id="PF00676">
    <property type="entry name" value="E1_dh"/>
    <property type="match status" value="1"/>
</dbReference>
<proteinExistence type="predicted"/>
<keyword evidence="5 7" id="KW-0786">Thiamine pyrophosphate</keyword>
<evidence type="ECO:0000256" key="1">
    <source>
        <dbReference type="ARBA" id="ARBA00001964"/>
    </source>
</evidence>
<dbReference type="NCBIfam" id="TIGR03182">
    <property type="entry name" value="PDH_E1_alph_y"/>
    <property type="match status" value="1"/>
</dbReference>
<dbReference type="InterPro" id="IPR050642">
    <property type="entry name" value="PDH_E1_Alpha_Subunit"/>
</dbReference>
<organism evidence="10 11">
    <name type="scientific">Candidatus Hakubella thermalkaliphila</name>
    <dbReference type="NCBI Taxonomy" id="2754717"/>
    <lineage>
        <taxon>Bacteria</taxon>
        <taxon>Bacillati</taxon>
        <taxon>Actinomycetota</taxon>
        <taxon>Actinomycetota incertae sedis</taxon>
        <taxon>Candidatus Hakubellales</taxon>
        <taxon>Candidatus Hakubellaceae</taxon>
        <taxon>Candidatus Hakubella</taxon>
    </lineage>
</organism>
<comment type="catalytic activity">
    <reaction evidence="7">
        <text>N(6)-[(R)-lipoyl]-L-lysyl-[protein] + pyruvate + H(+) = N(6)-[(R)-S(8)-acetyldihydrolipoyl]-L-lysyl-[protein] + CO2</text>
        <dbReference type="Rhea" id="RHEA:19189"/>
        <dbReference type="Rhea" id="RHEA-COMP:10474"/>
        <dbReference type="Rhea" id="RHEA-COMP:10478"/>
        <dbReference type="ChEBI" id="CHEBI:15361"/>
        <dbReference type="ChEBI" id="CHEBI:15378"/>
        <dbReference type="ChEBI" id="CHEBI:16526"/>
        <dbReference type="ChEBI" id="CHEBI:83099"/>
        <dbReference type="ChEBI" id="CHEBI:83111"/>
        <dbReference type="EC" id="1.2.4.1"/>
    </reaction>
</comment>
<sequence>MAVTKPAEKTLTREKKLEMLRTMLRIRHFESRVDEFFQRGMVRGTTHLYIGEEATATGACAAIEPTDYITSTHRGHGHCIAKGGELPKMMAELFGKETGYCRGKGGSMHIADVDAGNLGANGVVGGGLAIATGAALACAMRKDGRVVLCFFGDGATNQGVFHEAVNLASVWKLPIIYICENNQYAISTSVKTAFNIENIADRSVSYGIPGVIVDGNDVTSVYDAVSEAVKRCRQGEGPTLIECKTYRWRGHSKSDIQIYRTKEEVEEWKKKCPIQRFKKRLIQENLLTEEEFEAMDKEVEEAVEEAIKFGLDSPYPEEEELFEDVYA</sequence>
<evidence type="ECO:0000256" key="7">
    <source>
        <dbReference type="RuleBase" id="RU361139"/>
    </source>
</evidence>
<feature type="coiled-coil region" evidence="8">
    <location>
        <begin position="278"/>
        <end position="305"/>
    </location>
</feature>
<protein>
    <recommendedName>
        <fullName evidence="3 7">Pyruvate dehydrogenase E1 component subunit alpha</fullName>
        <ecNumber evidence="2 7">1.2.4.1</ecNumber>
    </recommendedName>
</protein>
<gene>
    <name evidence="7" type="primary">pdhA</name>
    <name evidence="10" type="ORF">HKBW3S06_00632</name>
</gene>
<name>A0A6V8NMB7_9ACTN</name>
<evidence type="ECO:0000256" key="3">
    <source>
        <dbReference type="ARBA" id="ARBA00014159"/>
    </source>
</evidence>
<dbReference type="RefSeq" id="WP_176226538.1">
    <property type="nucleotide sequence ID" value="NZ_BLRV01000044.1"/>
</dbReference>
<evidence type="ECO:0000313" key="11">
    <source>
        <dbReference type="Proteomes" id="UP000580051"/>
    </source>
</evidence>
<dbReference type="GO" id="GO:0000287">
    <property type="term" value="F:magnesium ion binding"/>
    <property type="evidence" value="ECO:0007669"/>
    <property type="project" value="UniProtKB-ARBA"/>
</dbReference>
<comment type="subunit">
    <text evidence="7">Heterodimer of an alpha and a beta chain.</text>
</comment>
<dbReference type="InterPro" id="IPR017597">
    <property type="entry name" value="Pyrv_DH_E1_asu_subgrp-y"/>
</dbReference>
<dbReference type="InterPro" id="IPR001017">
    <property type="entry name" value="DH_E1"/>
</dbReference>
<dbReference type="FunFam" id="3.40.50.970:FF:000013">
    <property type="entry name" value="Pyruvate dehydrogenase E1 component subunit alpha"/>
    <property type="match status" value="1"/>
</dbReference>
<dbReference type="PANTHER" id="PTHR11516:SF60">
    <property type="entry name" value="PYRUVATE DEHYDROGENASE E1 COMPONENT SUBUNIT ALPHA"/>
    <property type="match status" value="1"/>
</dbReference>
<keyword evidence="4 7" id="KW-0560">Oxidoreductase</keyword>
<dbReference type="PANTHER" id="PTHR11516">
    <property type="entry name" value="PYRUVATE DEHYDROGENASE E1 COMPONENT, ALPHA SUBUNIT BACTERIAL AND ORGANELLAR"/>
    <property type="match status" value="1"/>
</dbReference>
<feature type="domain" description="Dehydrogenase E1 component" evidence="9">
    <location>
        <begin position="22"/>
        <end position="317"/>
    </location>
</feature>
<evidence type="ECO:0000256" key="4">
    <source>
        <dbReference type="ARBA" id="ARBA00023002"/>
    </source>
</evidence>
<accession>A0A6V8NMB7</accession>
<comment type="cofactor">
    <cofactor evidence="1 7">
        <name>thiamine diphosphate</name>
        <dbReference type="ChEBI" id="CHEBI:58937"/>
    </cofactor>
</comment>
<evidence type="ECO:0000256" key="8">
    <source>
        <dbReference type="SAM" id="Coils"/>
    </source>
</evidence>
<dbReference type="SUPFAM" id="SSF52518">
    <property type="entry name" value="Thiamin diphosphate-binding fold (THDP-binding)"/>
    <property type="match status" value="1"/>
</dbReference>
<dbReference type="CDD" id="cd02000">
    <property type="entry name" value="TPP_E1_PDC_ADC_BCADC"/>
    <property type="match status" value="1"/>
</dbReference>
<evidence type="ECO:0000256" key="2">
    <source>
        <dbReference type="ARBA" id="ARBA00012281"/>
    </source>
</evidence>
<reference evidence="10 11" key="1">
    <citation type="journal article" date="2020" name="Front. Microbiol.">
        <title>Single-cell genomics of novel Actinobacteria with the Wood-Ljungdahl pathway discovered in a serpentinizing system.</title>
        <authorList>
            <person name="Merino N."/>
            <person name="Kawai M."/>
            <person name="Boyd E.S."/>
            <person name="Colman D.R."/>
            <person name="McGlynn S.E."/>
            <person name="Nealson K.H."/>
            <person name="Kurokawa K."/>
            <person name="Hongoh Y."/>
        </authorList>
    </citation>
    <scope>NUCLEOTIDE SEQUENCE [LARGE SCALE GENOMIC DNA]</scope>
    <source>
        <strain evidence="10 11">S06</strain>
    </source>
</reference>
<dbReference type="Proteomes" id="UP000580051">
    <property type="component" value="Unassembled WGS sequence"/>
</dbReference>
<evidence type="ECO:0000256" key="5">
    <source>
        <dbReference type="ARBA" id="ARBA00023052"/>
    </source>
</evidence>
<dbReference type="EMBL" id="BLRV01000044">
    <property type="protein sequence ID" value="GFP21405.1"/>
    <property type="molecule type" value="Genomic_DNA"/>
</dbReference>
<dbReference type="GO" id="GO:0006086">
    <property type="term" value="P:pyruvate decarboxylation to acetyl-CoA"/>
    <property type="evidence" value="ECO:0007669"/>
    <property type="project" value="InterPro"/>
</dbReference>
<comment type="caution">
    <text evidence="10">The sequence shown here is derived from an EMBL/GenBank/DDBJ whole genome shotgun (WGS) entry which is preliminary data.</text>
</comment>
<dbReference type="AlphaFoldDB" id="A0A6V8NMB7"/>
<keyword evidence="8" id="KW-0175">Coiled coil</keyword>
<dbReference type="Gene3D" id="3.40.50.970">
    <property type="match status" value="1"/>
</dbReference>
<dbReference type="GO" id="GO:0004739">
    <property type="term" value="F:pyruvate dehydrogenase (acetyl-transferring) activity"/>
    <property type="evidence" value="ECO:0007669"/>
    <property type="project" value="UniProtKB-UniRule"/>
</dbReference>
<comment type="function">
    <text evidence="7">The pyruvate dehydrogenase complex catalyzes the overall conversion of pyruvate to acetyl-CoA and CO(2).</text>
</comment>